<keyword evidence="2" id="KW-0472">Membrane</keyword>
<organism evidence="3 4">
    <name type="scientific">Alternaria burnsii</name>
    <dbReference type="NCBI Taxonomy" id="1187904"/>
    <lineage>
        <taxon>Eukaryota</taxon>
        <taxon>Fungi</taxon>
        <taxon>Dikarya</taxon>
        <taxon>Ascomycota</taxon>
        <taxon>Pezizomycotina</taxon>
        <taxon>Dothideomycetes</taxon>
        <taxon>Pleosporomycetidae</taxon>
        <taxon>Pleosporales</taxon>
        <taxon>Pleosporineae</taxon>
        <taxon>Pleosporaceae</taxon>
        <taxon>Alternaria</taxon>
        <taxon>Alternaria sect. Alternaria</taxon>
    </lineage>
</organism>
<dbReference type="Gene3D" id="1.20.120.20">
    <property type="entry name" value="Apolipoprotein"/>
    <property type="match status" value="1"/>
</dbReference>
<keyword evidence="2" id="KW-1133">Transmembrane helix</keyword>
<keyword evidence="2" id="KW-0812">Transmembrane</keyword>
<feature type="region of interest" description="Disordered" evidence="1">
    <location>
        <begin position="239"/>
        <end position="288"/>
    </location>
</feature>
<proteinExistence type="predicted"/>
<sequence>MRFSTIATAVIAAGVANAQVDSIISRVTSAVGGVPSDIGSVVSSITSDIGSGVASITSDAASGASSVVSSIESDASSALSSLASEASTATGSRASEIASATSAIKSGASSAASEASSAAASATETGAADYNNVPAMGAVAGGLLALAGLFSNSFPTIADISHTSSATKIASTANMSKMPGFSWPQLAHAKLFDRSEPNSTPDQPLMIVIGIGTAVLCITIAYTLLFFGLKWRKARATQRRKSTEGEVKTIELVDHGHSRGGSSPYVSDDHQGGHIAESRRARSSSELPAHYSRVIKEDGKHDFVEIDISSGKVKE</sequence>
<keyword evidence="4" id="KW-1185">Reference proteome</keyword>
<feature type="compositionally biased region" description="Basic and acidic residues" evidence="1">
    <location>
        <begin position="267"/>
        <end position="280"/>
    </location>
</feature>
<reference evidence="3" key="1">
    <citation type="submission" date="2020-01" db="EMBL/GenBank/DDBJ databases">
        <authorList>
            <person name="Feng Z.H.Z."/>
        </authorList>
    </citation>
    <scope>NUCLEOTIDE SEQUENCE</scope>
    <source>
        <strain evidence="3">CBS107.38</strain>
    </source>
</reference>
<accession>A0A8H7EKD8</accession>
<name>A0A8H7EKD8_9PLEO</name>
<feature type="compositionally biased region" description="Basic and acidic residues" evidence="1">
    <location>
        <begin position="241"/>
        <end position="257"/>
    </location>
</feature>
<dbReference type="RefSeq" id="XP_038789072.1">
    <property type="nucleotide sequence ID" value="XM_038927794.1"/>
</dbReference>
<feature type="transmembrane region" description="Helical" evidence="2">
    <location>
        <begin position="205"/>
        <end position="229"/>
    </location>
</feature>
<evidence type="ECO:0000256" key="1">
    <source>
        <dbReference type="SAM" id="MobiDB-lite"/>
    </source>
</evidence>
<reference evidence="3" key="2">
    <citation type="submission" date="2020-08" db="EMBL/GenBank/DDBJ databases">
        <title>Draft Genome Sequence of Cumin Blight Pathogen Alternaria burnsii.</title>
        <authorList>
            <person name="Feng Z."/>
        </authorList>
    </citation>
    <scope>NUCLEOTIDE SEQUENCE</scope>
    <source>
        <strain evidence="3">CBS107.38</strain>
    </source>
</reference>
<protein>
    <submittedName>
        <fullName evidence="3">Uncharacterized protein</fullName>
    </submittedName>
</protein>
<comment type="caution">
    <text evidence="3">The sequence shown here is derived from an EMBL/GenBank/DDBJ whole genome shotgun (WGS) entry which is preliminary data.</text>
</comment>
<evidence type="ECO:0000313" key="4">
    <source>
        <dbReference type="Proteomes" id="UP000596902"/>
    </source>
</evidence>
<dbReference type="AlphaFoldDB" id="A0A8H7EKD8"/>
<evidence type="ECO:0000313" key="3">
    <source>
        <dbReference type="EMBL" id="KAF7678999.1"/>
    </source>
</evidence>
<dbReference type="GeneID" id="62200972"/>
<dbReference type="EMBL" id="JAAABM010000003">
    <property type="protein sequence ID" value="KAF7678999.1"/>
    <property type="molecule type" value="Genomic_DNA"/>
</dbReference>
<dbReference type="Proteomes" id="UP000596902">
    <property type="component" value="Unassembled WGS sequence"/>
</dbReference>
<evidence type="ECO:0000256" key="2">
    <source>
        <dbReference type="SAM" id="Phobius"/>
    </source>
</evidence>
<gene>
    <name evidence="3" type="ORF">GT037_002747</name>
</gene>